<dbReference type="InterPro" id="IPR002182">
    <property type="entry name" value="NB-ARC"/>
</dbReference>
<feature type="domain" description="Disease resistance N-terminal" evidence="7">
    <location>
        <begin position="9"/>
        <end position="88"/>
    </location>
</feature>
<evidence type="ECO:0000256" key="1">
    <source>
        <dbReference type="ARBA" id="ARBA00008894"/>
    </source>
</evidence>
<sequence>METILDNLVGSIVNKVQDAIIDEGIMILGVEEDLKELQRIMNQVQCFLKDAEQRRTEESAVNNWLSELKEAAYKADDIMDLAKLEGDKLLVDEDEASLSSCSAIFIILQRLNFLPYIQRRHEIAIQIRNLNSELEKISKLGEIFLKLHNVQTKDEASIVRRLKTCELLEPNLVGNETLLACTKLVELILRHKDKKSYKIGIVGTGGVGKTTLVQKIYNDVRMEGVFNKRAWVCVSPDYSEDVLLKQVLRNIEADYKEDETTGELSRKLAVAIENKTLFLVLDDLWQHEVWTNLLRKPLDAAAMTIILVTTRNETVAQGIGVEDLHQVELMSDRTGWELLWKCMNISEESEVQDLRAIGMDIIRMCGGLPLAIKAIASVLSTKEKTENEWRKFINKSAWSMTKLPNDLRGALYLSYDDLPIHLKQCFLYCTLYPEGQGMYCVDLIRFWVVEDFVEERDDQLIEDTAEEYYMELINRNLLQPDPIMGYVSCRMHDLLRRLAQHLLQDE</sequence>
<dbReference type="Pfam" id="PF18052">
    <property type="entry name" value="Rx_N"/>
    <property type="match status" value="1"/>
</dbReference>
<evidence type="ECO:0008006" key="11">
    <source>
        <dbReference type="Google" id="ProtNLM"/>
    </source>
</evidence>
<dbReference type="InterPro" id="IPR036388">
    <property type="entry name" value="WH-like_DNA-bd_sf"/>
</dbReference>
<evidence type="ECO:0000256" key="5">
    <source>
        <dbReference type="ARBA" id="ARBA00022821"/>
    </source>
</evidence>
<gene>
    <name evidence="9" type="ORF">HU200_038498</name>
</gene>
<dbReference type="Pfam" id="PF00931">
    <property type="entry name" value="NB-ARC"/>
    <property type="match status" value="1"/>
</dbReference>
<dbReference type="Gene3D" id="3.40.50.300">
    <property type="entry name" value="P-loop containing nucleotide triphosphate hydrolases"/>
    <property type="match status" value="1"/>
</dbReference>
<dbReference type="SUPFAM" id="SSF52540">
    <property type="entry name" value="P-loop containing nucleoside triphosphate hydrolases"/>
    <property type="match status" value="1"/>
</dbReference>
<dbReference type="InterPro" id="IPR027417">
    <property type="entry name" value="P-loop_NTPase"/>
</dbReference>
<evidence type="ECO:0000313" key="10">
    <source>
        <dbReference type="Proteomes" id="UP000636709"/>
    </source>
</evidence>
<dbReference type="PRINTS" id="PR00364">
    <property type="entry name" value="DISEASERSIST"/>
</dbReference>
<dbReference type="InterPro" id="IPR058922">
    <property type="entry name" value="WHD_DRP"/>
</dbReference>
<dbReference type="OrthoDB" id="3027644at2759"/>
<comment type="similarity">
    <text evidence="1">Belongs to the disease resistance NB-LRR family.</text>
</comment>
<evidence type="ECO:0000313" key="9">
    <source>
        <dbReference type="EMBL" id="KAF8694046.1"/>
    </source>
</evidence>
<dbReference type="Proteomes" id="UP000636709">
    <property type="component" value="Unassembled WGS sequence"/>
</dbReference>
<feature type="domain" description="NB-ARC" evidence="6">
    <location>
        <begin position="185"/>
        <end position="342"/>
    </location>
</feature>
<dbReference type="GO" id="GO:0009626">
    <property type="term" value="P:plant-type hypersensitive response"/>
    <property type="evidence" value="ECO:0007669"/>
    <property type="project" value="UniProtKB-ARBA"/>
</dbReference>
<protein>
    <recommendedName>
        <fullName evidence="11">Disease resistance protein RGA3</fullName>
    </recommendedName>
</protein>
<dbReference type="PANTHER" id="PTHR23155">
    <property type="entry name" value="DISEASE RESISTANCE PROTEIN RP"/>
    <property type="match status" value="1"/>
</dbReference>
<evidence type="ECO:0000259" key="6">
    <source>
        <dbReference type="Pfam" id="PF00931"/>
    </source>
</evidence>
<dbReference type="InterPro" id="IPR041118">
    <property type="entry name" value="Rx_N"/>
</dbReference>
<keyword evidence="3" id="KW-0677">Repeat</keyword>
<dbReference type="GO" id="GO:0043531">
    <property type="term" value="F:ADP binding"/>
    <property type="evidence" value="ECO:0007669"/>
    <property type="project" value="InterPro"/>
</dbReference>
<dbReference type="Gene3D" id="1.10.10.10">
    <property type="entry name" value="Winged helix-like DNA-binding domain superfamily/Winged helix DNA-binding domain"/>
    <property type="match status" value="1"/>
</dbReference>
<dbReference type="FunFam" id="1.10.10.10:FF:000322">
    <property type="entry name" value="Probable disease resistance protein At1g63360"/>
    <property type="match status" value="1"/>
</dbReference>
<name>A0A835BCP4_9POAL</name>
<accession>A0A835BCP4</accession>
<keyword evidence="4" id="KW-0547">Nucleotide-binding</keyword>
<evidence type="ECO:0000256" key="4">
    <source>
        <dbReference type="ARBA" id="ARBA00022741"/>
    </source>
</evidence>
<dbReference type="AlphaFoldDB" id="A0A835BCP4"/>
<dbReference type="GO" id="GO:0002758">
    <property type="term" value="P:innate immune response-activating signaling pathway"/>
    <property type="evidence" value="ECO:0007669"/>
    <property type="project" value="UniProtKB-ARBA"/>
</dbReference>
<evidence type="ECO:0000256" key="3">
    <source>
        <dbReference type="ARBA" id="ARBA00022737"/>
    </source>
</evidence>
<dbReference type="EMBL" id="JACEFO010001915">
    <property type="protein sequence ID" value="KAF8694046.1"/>
    <property type="molecule type" value="Genomic_DNA"/>
</dbReference>
<evidence type="ECO:0000259" key="7">
    <source>
        <dbReference type="Pfam" id="PF18052"/>
    </source>
</evidence>
<dbReference type="InterPro" id="IPR038005">
    <property type="entry name" value="RX-like_CC"/>
</dbReference>
<dbReference type="Pfam" id="PF23559">
    <property type="entry name" value="WHD_DRP"/>
    <property type="match status" value="1"/>
</dbReference>
<dbReference type="CDD" id="cd14798">
    <property type="entry name" value="RX-CC_like"/>
    <property type="match status" value="1"/>
</dbReference>
<feature type="domain" description="Disease resistance protein winged helix" evidence="8">
    <location>
        <begin position="431"/>
        <end position="499"/>
    </location>
</feature>
<keyword evidence="2" id="KW-0433">Leucine-rich repeat</keyword>
<evidence type="ECO:0000256" key="2">
    <source>
        <dbReference type="ARBA" id="ARBA00022614"/>
    </source>
</evidence>
<reference evidence="9" key="1">
    <citation type="submission" date="2020-07" db="EMBL/GenBank/DDBJ databases">
        <title>Genome sequence and genetic diversity analysis of an under-domesticated orphan crop, white fonio (Digitaria exilis).</title>
        <authorList>
            <person name="Bennetzen J.L."/>
            <person name="Chen S."/>
            <person name="Ma X."/>
            <person name="Wang X."/>
            <person name="Yssel A.E.J."/>
            <person name="Chaluvadi S.R."/>
            <person name="Johnson M."/>
            <person name="Gangashetty P."/>
            <person name="Hamidou F."/>
            <person name="Sanogo M.D."/>
            <person name="Zwaenepoel A."/>
            <person name="Wallace J."/>
            <person name="Van De Peer Y."/>
            <person name="Van Deynze A."/>
        </authorList>
    </citation>
    <scope>NUCLEOTIDE SEQUENCE</scope>
    <source>
        <tissue evidence="9">Leaves</tissue>
    </source>
</reference>
<dbReference type="PANTHER" id="PTHR23155:SF1165">
    <property type="entry name" value="OS11G0676100 PROTEIN"/>
    <property type="match status" value="1"/>
</dbReference>
<keyword evidence="5" id="KW-0611">Plant defense</keyword>
<comment type="caution">
    <text evidence="9">The sequence shown here is derived from an EMBL/GenBank/DDBJ whole genome shotgun (WGS) entry which is preliminary data.</text>
</comment>
<keyword evidence="10" id="KW-1185">Reference proteome</keyword>
<dbReference type="GO" id="GO:0042742">
    <property type="term" value="P:defense response to bacterium"/>
    <property type="evidence" value="ECO:0007669"/>
    <property type="project" value="UniProtKB-ARBA"/>
</dbReference>
<proteinExistence type="inferred from homology"/>
<organism evidence="9 10">
    <name type="scientific">Digitaria exilis</name>
    <dbReference type="NCBI Taxonomy" id="1010633"/>
    <lineage>
        <taxon>Eukaryota</taxon>
        <taxon>Viridiplantae</taxon>
        <taxon>Streptophyta</taxon>
        <taxon>Embryophyta</taxon>
        <taxon>Tracheophyta</taxon>
        <taxon>Spermatophyta</taxon>
        <taxon>Magnoliopsida</taxon>
        <taxon>Liliopsida</taxon>
        <taxon>Poales</taxon>
        <taxon>Poaceae</taxon>
        <taxon>PACMAD clade</taxon>
        <taxon>Panicoideae</taxon>
        <taxon>Panicodae</taxon>
        <taxon>Paniceae</taxon>
        <taxon>Anthephorinae</taxon>
        <taxon>Digitaria</taxon>
    </lineage>
</organism>
<dbReference type="InterPro" id="IPR044974">
    <property type="entry name" value="Disease_R_plants"/>
</dbReference>
<evidence type="ECO:0000259" key="8">
    <source>
        <dbReference type="Pfam" id="PF23559"/>
    </source>
</evidence>
<dbReference type="Gene3D" id="1.20.5.4130">
    <property type="match status" value="1"/>
</dbReference>